<dbReference type="InterPro" id="IPR004031">
    <property type="entry name" value="PMP22/EMP/MP20/Claudin"/>
</dbReference>
<dbReference type="EMBL" id="JAODUO010000369">
    <property type="protein sequence ID" value="KAK2182040.1"/>
    <property type="molecule type" value="Genomic_DNA"/>
</dbReference>
<evidence type="ECO:0000313" key="7">
    <source>
        <dbReference type="Proteomes" id="UP001209878"/>
    </source>
</evidence>
<dbReference type="Proteomes" id="UP001209878">
    <property type="component" value="Unassembled WGS sequence"/>
</dbReference>
<feature type="transmembrane region" description="Helical" evidence="5">
    <location>
        <begin position="49"/>
        <end position="70"/>
    </location>
</feature>
<comment type="subcellular location">
    <subcellularLocation>
        <location evidence="1">Membrane</location>
        <topology evidence="1">Multi-pass membrane protein</topology>
    </subcellularLocation>
</comment>
<feature type="transmembrane region" description="Helical" evidence="5">
    <location>
        <begin position="77"/>
        <end position="101"/>
    </location>
</feature>
<dbReference type="Pfam" id="PF13903">
    <property type="entry name" value="Claudin_2"/>
    <property type="match status" value="1"/>
</dbReference>
<gene>
    <name evidence="6" type="ORF">NP493_369g02031</name>
</gene>
<protein>
    <submittedName>
        <fullName evidence="6">Uncharacterized protein</fullName>
    </submittedName>
</protein>
<accession>A0AAD9L3P5</accession>
<evidence type="ECO:0000256" key="5">
    <source>
        <dbReference type="SAM" id="Phobius"/>
    </source>
</evidence>
<evidence type="ECO:0000256" key="3">
    <source>
        <dbReference type="ARBA" id="ARBA00022989"/>
    </source>
</evidence>
<dbReference type="AlphaFoldDB" id="A0AAD9L3P5"/>
<evidence type="ECO:0000256" key="4">
    <source>
        <dbReference type="ARBA" id="ARBA00023136"/>
    </source>
</evidence>
<keyword evidence="3 5" id="KW-1133">Transmembrane helix</keyword>
<evidence type="ECO:0000313" key="6">
    <source>
        <dbReference type="EMBL" id="KAK2182040.1"/>
    </source>
</evidence>
<evidence type="ECO:0000256" key="1">
    <source>
        <dbReference type="ARBA" id="ARBA00004141"/>
    </source>
</evidence>
<dbReference type="GO" id="GO:0016020">
    <property type="term" value="C:membrane"/>
    <property type="evidence" value="ECO:0007669"/>
    <property type="project" value="UniProtKB-SubCell"/>
</dbReference>
<dbReference type="Gene3D" id="1.20.140.150">
    <property type="match status" value="1"/>
</dbReference>
<evidence type="ECO:0000256" key="2">
    <source>
        <dbReference type="ARBA" id="ARBA00022692"/>
    </source>
</evidence>
<proteinExistence type="predicted"/>
<comment type="caution">
    <text evidence="6">The sequence shown here is derived from an EMBL/GenBank/DDBJ whole genome shotgun (WGS) entry which is preliminary data.</text>
</comment>
<name>A0AAD9L3P5_RIDPI</name>
<keyword evidence="2 5" id="KW-0812">Transmembrane</keyword>
<reference evidence="6" key="1">
    <citation type="journal article" date="2023" name="Mol. Biol. Evol.">
        <title>Third-Generation Sequencing Reveals the Adaptive Role of the Epigenome in Three Deep-Sea Polychaetes.</title>
        <authorList>
            <person name="Perez M."/>
            <person name="Aroh O."/>
            <person name="Sun Y."/>
            <person name="Lan Y."/>
            <person name="Juniper S.K."/>
            <person name="Young C.R."/>
            <person name="Angers B."/>
            <person name="Qian P.Y."/>
        </authorList>
    </citation>
    <scope>NUCLEOTIDE SEQUENCE</scope>
    <source>
        <strain evidence="6">R07B-5</strain>
    </source>
</reference>
<keyword evidence="4 5" id="KW-0472">Membrane</keyword>
<organism evidence="6 7">
    <name type="scientific">Ridgeia piscesae</name>
    <name type="common">Tubeworm</name>
    <dbReference type="NCBI Taxonomy" id="27915"/>
    <lineage>
        <taxon>Eukaryota</taxon>
        <taxon>Metazoa</taxon>
        <taxon>Spiralia</taxon>
        <taxon>Lophotrochozoa</taxon>
        <taxon>Annelida</taxon>
        <taxon>Polychaeta</taxon>
        <taxon>Sedentaria</taxon>
        <taxon>Canalipalpata</taxon>
        <taxon>Sabellida</taxon>
        <taxon>Siboglinidae</taxon>
        <taxon>Ridgeia</taxon>
    </lineage>
</organism>
<feature type="transmembrane region" description="Helical" evidence="5">
    <location>
        <begin position="136"/>
        <end position="159"/>
    </location>
</feature>
<keyword evidence="7" id="KW-1185">Reference proteome</keyword>
<sequence length="168" mass="18733">MFRREVVFQEAQKKSPQLAFSCFRYIPDYAVIRQQLHDKGVSLVRMQNSAASCNIVSVMCLFAAAVIGSVGVWRKQVAAFMVTGVMYIVSGVFGSFSLIIIMTKVTYMATECYSLDPLDNDLICQSRTVSTGWSILTAWAAFGVFLVAFAGWLFLARILRIEKAKSMI</sequence>